<reference evidence="1" key="1">
    <citation type="submission" date="2022-04" db="EMBL/GenBank/DDBJ databases">
        <title>Genome of the entomopathogenic fungus Entomophthora muscae.</title>
        <authorList>
            <person name="Elya C."/>
            <person name="Lovett B.R."/>
            <person name="Lee E."/>
            <person name="Macias A.M."/>
            <person name="Hajek A.E."/>
            <person name="De Bivort B.L."/>
            <person name="Kasson M.T."/>
            <person name="De Fine Licht H.H."/>
            <person name="Stajich J.E."/>
        </authorList>
    </citation>
    <scope>NUCLEOTIDE SEQUENCE</scope>
    <source>
        <strain evidence="1">Berkeley</strain>
    </source>
</reference>
<accession>A0ACC2UHT1</accession>
<dbReference type="EMBL" id="QTSX02000715">
    <property type="protein sequence ID" value="KAJ9086588.1"/>
    <property type="molecule type" value="Genomic_DNA"/>
</dbReference>
<keyword evidence="2" id="KW-1185">Reference proteome</keyword>
<organism evidence="1 2">
    <name type="scientific">Entomophthora muscae</name>
    <dbReference type="NCBI Taxonomy" id="34485"/>
    <lineage>
        <taxon>Eukaryota</taxon>
        <taxon>Fungi</taxon>
        <taxon>Fungi incertae sedis</taxon>
        <taxon>Zoopagomycota</taxon>
        <taxon>Entomophthoromycotina</taxon>
        <taxon>Entomophthoromycetes</taxon>
        <taxon>Entomophthorales</taxon>
        <taxon>Entomophthoraceae</taxon>
        <taxon>Entomophthora</taxon>
    </lineage>
</organism>
<evidence type="ECO:0000313" key="2">
    <source>
        <dbReference type="Proteomes" id="UP001165960"/>
    </source>
</evidence>
<name>A0ACC2UHT1_9FUNG</name>
<evidence type="ECO:0000313" key="1">
    <source>
        <dbReference type="EMBL" id="KAJ9086588.1"/>
    </source>
</evidence>
<protein>
    <submittedName>
        <fullName evidence="1">Uncharacterized protein</fullName>
    </submittedName>
</protein>
<dbReference type="Proteomes" id="UP001165960">
    <property type="component" value="Unassembled WGS sequence"/>
</dbReference>
<gene>
    <name evidence="1" type="ORF">DSO57_1002310</name>
</gene>
<sequence length="218" mass="23876">MHRSTLLLKDLSSLPTPRSSSILQRSSPVTTEIGLALTPYTTQSSEEGKITSSPTVDQSTIFYQPALSPSVPPLVNKTSALTLLSLSDTLKSPTVLVTIHEHLGKIKVLALLDTSTNANLIEEKLANLIGLPSFRSLDVKVGNSTLTGTTPILQPVTINLEGSPFCVMCNSSPNLSFLFILRFPWLRESLLNFDHPNNNISFTCNDIVKLYNPGYFFR</sequence>
<comment type="caution">
    <text evidence="1">The sequence shown here is derived from an EMBL/GenBank/DDBJ whole genome shotgun (WGS) entry which is preliminary data.</text>
</comment>
<proteinExistence type="predicted"/>